<dbReference type="GO" id="GO:0008535">
    <property type="term" value="P:respiratory chain complex IV assembly"/>
    <property type="evidence" value="ECO:0007669"/>
    <property type="project" value="InterPro"/>
</dbReference>
<dbReference type="InterPro" id="IPR048280">
    <property type="entry name" value="COX6B-like"/>
</dbReference>
<dbReference type="PANTHER" id="PTHR46690">
    <property type="entry name" value="CYTOCHROME C OXIDASE ASSEMBLY FACTOR 6 HOMOLOG"/>
    <property type="match status" value="1"/>
</dbReference>
<dbReference type="GO" id="GO:0005739">
    <property type="term" value="C:mitochondrion"/>
    <property type="evidence" value="ECO:0007669"/>
    <property type="project" value="UniProtKB-SubCell"/>
</dbReference>
<dbReference type="GO" id="GO:0042775">
    <property type="term" value="P:mitochondrial ATP synthesis coupled electron transport"/>
    <property type="evidence" value="ECO:0007669"/>
    <property type="project" value="TreeGrafter"/>
</dbReference>
<evidence type="ECO:0000256" key="1">
    <source>
        <dbReference type="ARBA" id="ARBA00004173"/>
    </source>
</evidence>
<dbReference type="Pfam" id="PF02297">
    <property type="entry name" value="COX6B"/>
    <property type="match status" value="1"/>
</dbReference>
<dbReference type="OMA" id="ERAKCWS"/>
<comment type="subcellular location">
    <subcellularLocation>
        <location evidence="1">Mitochondrion</location>
    </subcellularLocation>
</comment>
<reference evidence="4" key="1">
    <citation type="submission" date="2022-12" db="EMBL/GenBank/DDBJ databases">
        <title>Genome assemblies of Blomia tropicalis.</title>
        <authorList>
            <person name="Cui Y."/>
        </authorList>
    </citation>
    <scope>NUCLEOTIDE SEQUENCE</scope>
    <source>
        <tissue evidence="4">Adult mites</tissue>
    </source>
</reference>
<keyword evidence="3" id="KW-1015">Disulfide bond</keyword>
<dbReference type="EMBL" id="JAPWDV010000003">
    <property type="protein sequence ID" value="KAJ6218487.1"/>
    <property type="molecule type" value="Genomic_DNA"/>
</dbReference>
<evidence type="ECO:0000256" key="2">
    <source>
        <dbReference type="ARBA" id="ARBA00023128"/>
    </source>
</evidence>
<accession>A0A9Q0M5N5</accession>
<keyword evidence="2" id="KW-0496">Mitochondrion</keyword>
<proteinExistence type="predicted"/>
<dbReference type="Proteomes" id="UP001142055">
    <property type="component" value="Chromosome 3"/>
</dbReference>
<protein>
    <recommendedName>
        <fullName evidence="6">Cytochrome c oxidase assembly factor 6 homolog</fullName>
    </recommendedName>
</protein>
<gene>
    <name evidence="4" type="ORF">RDWZM_009644</name>
</gene>
<name>A0A9Q0M5N5_BLOTA</name>
<comment type="caution">
    <text evidence="4">The sequence shown here is derived from an EMBL/GenBank/DDBJ whole genome shotgun (WGS) entry which is preliminary data.</text>
</comment>
<organism evidence="4 5">
    <name type="scientific">Blomia tropicalis</name>
    <name type="common">Mite</name>
    <dbReference type="NCBI Taxonomy" id="40697"/>
    <lineage>
        <taxon>Eukaryota</taxon>
        <taxon>Metazoa</taxon>
        <taxon>Ecdysozoa</taxon>
        <taxon>Arthropoda</taxon>
        <taxon>Chelicerata</taxon>
        <taxon>Arachnida</taxon>
        <taxon>Acari</taxon>
        <taxon>Acariformes</taxon>
        <taxon>Sarcoptiformes</taxon>
        <taxon>Astigmata</taxon>
        <taxon>Glycyphagoidea</taxon>
        <taxon>Echimyopodidae</taxon>
        <taxon>Blomia</taxon>
    </lineage>
</organism>
<dbReference type="PROSITE" id="PS51808">
    <property type="entry name" value="CHCH"/>
    <property type="match status" value="1"/>
</dbReference>
<dbReference type="AlphaFoldDB" id="A0A9Q0M5N5"/>
<dbReference type="Gene3D" id="1.10.10.140">
    <property type="entry name" value="Cytochrome c oxidase, subunit VIb"/>
    <property type="match status" value="1"/>
</dbReference>
<sequence>MSFPKKEQRTKCYSARDEYWNCLDQNQDKNEKEADQVCSKFRNLFEQQCPAQWVSHFSRKYKYLKFKEKMDAGFDPVLDDPSKNKKST</sequence>
<keyword evidence="5" id="KW-1185">Reference proteome</keyword>
<dbReference type="InterPro" id="IPR042289">
    <property type="entry name" value="COA6"/>
</dbReference>
<evidence type="ECO:0000256" key="3">
    <source>
        <dbReference type="ARBA" id="ARBA00023157"/>
    </source>
</evidence>
<evidence type="ECO:0000313" key="4">
    <source>
        <dbReference type="EMBL" id="KAJ6218487.1"/>
    </source>
</evidence>
<dbReference type="SUPFAM" id="SSF47694">
    <property type="entry name" value="Cytochrome c oxidase subunit h"/>
    <property type="match status" value="1"/>
</dbReference>
<dbReference type="InterPro" id="IPR036549">
    <property type="entry name" value="CX6/COA6-like_sf"/>
</dbReference>
<evidence type="ECO:0000313" key="5">
    <source>
        <dbReference type="Proteomes" id="UP001142055"/>
    </source>
</evidence>
<dbReference type="PANTHER" id="PTHR46690:SF1">
    <property type="entry name" value="CYTOCHROME C OXIDASE ASSEMBLY FACTOR 6 HOMOLOG"/>
    <property type="match status" value="1"/>
</dbReference>
<evidence type="ECO:0008006" key="6">
    <source>
        <dbReference type="Google" id="ProtNLM"/>
    </source>
</evidence>